<dbReference type="GO" id="GO:0016747">
    <property type="term" value="F:acyltransferase activity, transferring groups other than amino-acyl groups"/>
    <property type="evidence" value="ECO:0007669"/>
    <property type="project" value="InterPro"/>
</dbReference>
<dbReference type="EMBL" id="VIEB01000158">
    <property type="protein sequence ID" value="TQE03302.1"/>
    <property type="molecule type" value="Genomic_DNA"/>
</dbReference>
<dbReference type="InterPro" id="IPR056511">
    <property type="entry name" value="IDM1_C"/>
</dbReference>
<dbReference type="Gene3D" id="3.40.630.30">
    <property type="match status" value="1"/>
</dbReference>
<evidence type="ECO:0000259" key="1">
    <source>
        <dbReference type="PROSITE" id="PS51186"/>
    </source>
</evidence>
<dbReference type="GO" id="GO:0003714">
    <property type="term" value="F:transcription corepressor activity"/>
    <property type="evidence" value="ECO:0007669"/>
    <property type="project" value="InterPro"/>
</dbReference>
<dbReference type="GO" id="GO:0006357">
    <property type="term" value="P:regulation of transcription by RNA polymerase II"/>
    <property type="evidence" value="ECO:0007669"/>
    <property type="project" value="TreeGrafter"/>
</dbReference>
<dbReference type="InterPro" id="IPR042163">
    <property type="entry name" value="PHF12"/>
</dbReference>
<dbReference type="InterPro" id="IPR016181">
    <property type="entry name" value="Acyl_CoA_acyltransferase"/>
</dbReference>
<dbReference type="CDD" id="cd04301">
    <property type="entry name" value="NAT_SF"/>
    <property type="match status" value="1"/>
</dbReference>
<dbReference type="PANTHER" id="PTHR46309">
    <property type="entry name" value="PHD FINGER PROTEIN 12"/>
    <property type="match status" value="1"/>
</dbReference>
<dbReference type="STRING" id="106549.A0A540MWY2"/>
<proteinExistence type="predicted"/>
<organism evidence="2 3">
    <name type="scientific">Malus baccata</name>
    <name type="common">Siberian crab apple</name>
    <name type="synonym">Pyrus baccata</name>
    <dbReference type="NCBI Taxonomy" id="106549"/>
    <lineage>
        <taxon>Eukaryota</taxon>
        <taxon>Viridiplantae</taxon>
        <taxon>Streptophyta</taxon>
        <taxon>Embryophyta</taxon>
        <taxon>Tracheophyta</taxon>
        <taxon>Spermatophyta</taxon>
        <taxon>Magnoliopsida</taxon>
        <taxon>eudicotyledons</taxon>
        <taxon>Gunneridae</taxon>
        <taxon>Pentapetalae</taxon>
        <taxon>rosids</taxon>
        <taxon>fabids</taxon>
        <taxon>Rosales</taxon>
        <taxon>Rosaceae</taxon>
        <taxon>Amygdaloideae</taxon>
        <taxon>Maleae</taxon>
        <taxon>Malus</taxon>
    </lineage>
</organism>
<comment type="caution">
    <text evidence="2">The sequence shown here is derived from an EMBL/GenBank/DDBJ whole genome shotgun (WGS) entry which is preliminary data.</text>
</comment>
<sequence length="139" mass="16355">MEDLTENYSKLNLALSVMHECFEPSQDPYTKRDIVEDIIFNRESDLSRLNFRRFYTMFLERDEEVITVSSLRIYSELAEVPLVATRFHYRRQGMCRVMMDELENQLVNLGVERLILPSASSTLDTWTSTSLHLMRGCSF</sequence>
<reference evidence="2 3" key="1">
    <citation type="journal article" date="2019" name="G3 (Bethesda)">
        <title>Sequencing of a Wild Apple (Malus baccata) Genome Unravels the Differences Between Cultivated and Wild Apple Species Regarding Disease Resistance and Cold Tolerance.</title>
        <authorList>
            <person name="Chen X."/>
        </authorList>
    </citation>
    <scope>NUCLEOTIDE SEQUENCE [LARGE SCALE GENOMIC DNA]</scope>
    <source>
        <strain evidence="3">cv. Shandingzi</strain>
        <tissue evidence="2">Leaves</tissue>
    </source>
</reference>
<dbReference type="SUPFAM" id="SSF55729">
    <property type="entry name" value="Acyl-CoA N-acyltransferases (Nat)"/>
    <property type="match status" value="1"/>
</dbReference>
<dbReference type="AlphaFoldDB" id="A0A540MWY2"/>
<evidence type="ECO:0000313" key="3">
    <source>
        <dbReference type="Proteomes" id="UP000315295"/>
    </source>
</evidence>
<dbReference type="Proteomes" id="UP000315295">
    <property type="component" value="Unassembled WGS sequence"/>
</dbReference>
<keyword evidence="3" id="KW-1185">Reference proteome</keyword>
<dbReference type="InterPro" id="IPR000182">
    <property type="entry name" value="GNAT_dom"/>
</dbReference>
<dbReference type="Pfam" id="PF23209">
    <property type="entry name" value="IDM1_C"/>
    <property type="match status" value="1"/>
</dbReference>
<name>A0A540MWY2_MALBA</name>
<accession>A0A540MWY2</accession>
<dbReference type="PANTHER" id="PTHR46309:SF12">
    <property type="entry name" value="GB|AAC80581.1"/>
    <property type="match status" value="1"/>
</dbReference>
<gene>
    <name evidence="2" type="ORF">C1H46_011114</name>
</gene>
<evidence type="ECO:0000313" key="2">
    <source>
        <dbReference type="EMBL" id="TQE03302.1"/>
    </source>
</evidence>
<dbReference type="PROSITE" id="PS51186">
    <property type="entry name" value="GNAT"/>
    <property type="match status" value="1"/>
</dbReference>
<dbReference type="GO" id="GO:0005634">
    <property type="term" value="C:nucleus"/>
    <property type="evidence" value="ECO:0007669"/>
    <property type="project" value="TreeGrafter"/>
</dbReference>
<feature type="domain" description="N-acetyltransferase" evidence="1">
    <location>
        <begin position="1"/>
        <end position="139"/>
    </location>
</feature>
<protein>
    <recommendedName>
        <fullName evidence="1">N-acetyltransferase domain-containing protein</fullName>
    </recommendedName>
</protein>